<dbReference type="Pfam" id="PF12697">
    <property type="entry name" value="Abhydrolase_6"/>
    <property type="match status" value="1"/>
</dbReference>
<reference evidence="4" key="1">
    <citation type="journal article" date="2019" name="Int. J. Syst. Evol. Microbiol.">
        <title>The Global Catalogue of Microorganisms (GCM) 10K type strain sequencing project: providing services to taxonomists for standard genome sequencing and annotation.</title>
        <authorList>
            <consortium name="The Broad Institute Genomics Platform"/>
            <consortium name="The Broad Institute Genome Sequencing Center for Infectious Disease"/>
            <person name="Wu L."/>
            <person name="Ma J."/>
        </authorList>
    </citation>
    <scope>NUCLEOTIDE SEQUENCE [LARGE SCALE GENOMIC DNA]</scope>
    <source>
        <strain evidence="4">CCUG 43111</strain>
    </source>
</reference>
<sequence length="270" mass="29755">MSVRLRNNVTVTGTGPITLLFAHGFGCDQVVWRFMTPAFEDRYRVVAFDLTGSGNSDLSAHDRRRHGSLHGYADDLLEIIDEVGGPVVYVGHSVSAMIGMLAAIKAPERFLAQVMIAPSPCYIDDADYRGGFSRGDIEELIETMDANYLGWSSSMAPVIMGAPNLPHLGIELTNSFCRNDPAIARHFGRVTFLSDHRADLAHVPAQVPVLILQCSDDLIAPRAVGDYLQRRLAGSRLQEVRNVGHCPHMSAPQECVRLTREFLDTLEPRV</sequence>
<evidence type="ECO:0000256" key="1">
    <source>
        <dbReference type="ARBA" id="ARBA00008645"/>
    </source>
</evidence>
<name>A0ABW0MJK0_9BURK</name>
<dbReference type="PANTHER" id="PTHR43039">
    <property type="entry name" value="ESTERASE-RELATED"/>
    <property type="match status" value="1"/>
</dbReference>
<dbReference type="Gene3D" id="3.40.50.1820">
    <property type="entry name" value="alpha/beta hydrolase"/>
    <property type="match status" value="1"/>
</dbReference>
<dbReference type="RefSeq" id="WP_379751431.1">
    <property type="nucleotide sequence ID" value="NZ_JBHSMR010000001.1"/>
</dbReference>
<comment type="caution">
    <text evidence="3">The sequence shown here is derived from an EMBL/GenBank/DDBJ whole genome shotgun (WGS) entry which is preliminary data.</text>
</comment>
<proteinExistence type="inferred from homology"/>
<evidence type="ECO:0000259" key="2">
    <source>
        <dbReference type="Pfam" id="PF12697"/>
    </source>
</evidence>
<dbReference type="PRINTS" id="PR00111">
    <property type="entry name" value="ABHYDROLASE"/>
</dbReference>
<feature type="domain" description="AB hydrolase-1" evidence="2">
    <location>
        <begin position="19"/>
        <end position="257"/>
    </location>
</feature>
<gene>
    <name evidence="3" type="ORF">ACFPQ5_02125</name>
</gene>
<comment type="similarity">
    <text evidence="1">Belongs to the AB hydrolase superfamily.</text>
</comment>
<dbReference type="SUPFAM" id="SSF53474">
    <property type="entry name" value="alpha/beta-Hydrolases"/>
    <property type="match status" value="1"/>
</dbReference>
<dbReference type="InterPro" id="IPR000073">
    <property type="entry name" value="AB_hydrolase_1"/>
</dbReference>
<dbReference type="GO" id="GO:0016787">
    <property type="term" value="F:hydrolase activity"/>
    <property type="evidence" value="ECO:0007669"/>
    <property type="project" value="UniProtKB-KW"/>
</dbReference>
<protein>
    <submittedName>
        <fullName evidence="3">Alpha/beta fold hydrolase</fullName>
    </submittedName>
</protein>
<organism evidence="3 4">
    <name type="scientific">Massilia suwonensis</name>
    <dbReference type="NCBI Taxonomy" id="648895"/>
    <lineage>
        <taxon>Bacteria</taxon>
        <taxon>Pseudomonadati</taxon>
        <taxon>Pseudomonadota</taxon>
        <taxon>Betaproteobacteria</taxon>
        <taxon>Burkholderiales</taxon>
        <taxon>Oxalobacteraceae</taxon>
        <taxon>Telluria group</taxon>
        <taxon>Massilia</taxon>
    </lineage>
</organism>
<keyword evidence="4" id="KW-1185">Reference proteome</keyword>
<accession>A0ABW0MJK0</accession>
<dbReference type="Proteomes" id="UP001596101">
    <property type="component" value="Unassembled WGS sequence"/>
</dbReference>
<keyword evidence="3" id="KW-0378">Hydrolase</keyword>
<dbReference type="EMBL" id="JBHSMR010000001">
    <property type="protein sequence ID" value="MFC5476971.1"/>
    <property type="molecule type" value="Genomic_DNA"/>
</dbReference>
<evidence type="ECO:0000313" key="3">
    <source>
        <dbReference type="EMBL" id="MFC5476971.1"/>
    </source>
</evidence>
<dbReference type="InterPro" id="IPR029058">
    <property type="entry name" value="AB_hydrolase_fold"/>
</dbReference>
<evidence type="ECO:0000313" key="4">
    <source>
        <dbReference type="Proteomes" id="UP001596101"/>
    </source>
</evidence>